<evidence type="ECO:0000313" key="3">
    <source>
        <dbReference type="Proteomes" id="UP000244090"/>
    </source>
</evidence>
<reference evidence="2 3" key="1">
    <citation type="submission" date="2018-04" db="EMBL/GenBank/DDBJ databases">
        <title>Genomic Encyclopedia of Archaeal and Bacterial Type Strains, Phase II (KMG-II): from individual species to whole genera.</title>
        <authorList>
            <person name="Goeker M."/>
        </authorList>
    </citation>
    <scope>NUCLEOTIDE SEQUENCE [LARGE SCALE GENOMIC DNA]</scope>
    <source>
        <strain evidence="2 3">DSM 25731</strain>
    </source>
</reference>
<dbReference type="SMART" id="SM00245">
    <property type="entry name" value="TSPc"/>
    <property type="match status" value="1"/>
</dbReference>
<dbReference type="InterPro" id="IPR029045">
    <property type="entry name" value="ClpP/crotonase-like_dom_sf"/>
</dbReference>
<dbReference type="InterPro" id="IPR005151">
    <property type="entry name" value="Tail-specific_protease"/>
</dbReference>
<dbReference type="SUPFAM" id="SSF52096">
    <property type="entry name" value="ClpP/crotonase"/>
    <property type="match status" value="1"/>
</dbReference>
<dbReference type="Gene3D" id="3.90.226.10">
    <property type="entry name" value="2-enoyl-CoA Hydratase, Chain A, domain 1"/>
    <property type="match status" value="1"/>
</dbReference>
<dbReference type="GO" id="GO:0006508">
    <property type="term" value="P:proteolysis"/>
    <property type="evidence" value="ECO:0007669"/>
    <property type="project" value="InterPro"/>
</dbReference>
<proteinExistence type="predicted"/>
<feature type="domain" description="Tail specific protease" evidence="1">
    <location>
        <begin position="189"/>
        <end position="394"/>
    </location>
</feature>
<dbReference type="OrthoDB" id="5480566at2"/>
<gene>
    <name evidence="2" type="ORF">C8N46_103199</name>
</gene>
<dbReference type="RefSeq" id="WP_108114321.1">
    <property type="nucleotide sequence ID" value="NZ_QBKT01000003.1"/>
</dbReference>
<evidence type="ECO:0000313" key="2">
    <source>
        <dbReference type="EMBL" id="PTX62101.1"/>
    </source>
</evidence>
<organism evidence="2 3">
    <name type="scientific">Kordia periserrulae</name>
    <dbReference type="NCBI Taxonomy" id="701523"/>
    <lineage>
        <taxon>Bacteria</taxon>
        <taxon>Pseudomonadati</taxon>
        <taxon>Bacteroidota</taxon>
        <taxon>Flavobacteriia</taxon>
        <taxon>Flavobacteriales</taxon>
        <taxon>Flavobacteriaceae</taxon>
        <taxon>Kordia</taxon>
    </lineage>
</organism>
<dbReference type="Pfam" id="PF03572">
    <property type="entry name" value="Peptidase_S41"/>
    <property type="match status" value="1"/>
</dbReference>
<dbReference type="AlphaFoldDB" id="A0A2T6C1B4"/>
<dbReference type="EMBL" id="QBKT01000003">
    <property type="protein sequence ID" value="PTX62101.1"/>
    <property type="molecule type" value="Genomic_DNA"/>
</dbReference>
<comment type="caution">
    <text evidence="2">The sequence shown here is derived from an EMBL/GenBank/DDBJ whole genome shotgun (WGS) entry which is preliminary data.</text>
</comment>
<keyword evidence="3" id="KW-1185">Reference proteome</keyword>
<accession>A0A2T6C1B4</accession>
<dbReference type="GO" id="GO:0008236">
    <property type="term" value="F:serine-type peptidase activity"/>
    <property type="evidence" value="ECO:0007669"/>
    <property type="project" value="InterPro"/>
</dbReference>
<protein>
    <submittedName>
        <fullName evidence="2">Peptidase S41-like protein</fullName>
    </submittedName>
</protein>
<sequence>MNSQINSYKKHIVYTLLLLISTLNVLFAQTPNKIDWKKDLEIYKASLEEKHINLYHSVTKEEFLKEWNSIYNNLNSLSDAEIVLKLMRLTRRVQDGHTSVSLRNMPTHRYPFEVEYIGNKWHVVKISNEHKSVLNSSLIAIDDVPIKEVSTKVSEVAQFVENKYSQVVRTGSYMNISEVLYALNITNKKQEATFTFIDANNQKIKITLNALEADTSNFVHQTIGVPEITKPNNPKFPYLWFTPIKNTQAIYINFESYPPFTAMQNFGETVVKYISQHQIKNVIIDMRNNGGGDLYVGIVLAYALNLADSVDWENGVFVLTSNKTFSAGTSNAALFQQLLNAKVVGQPTGSNPTGYQDMDEFTLPNSKLVITYSKRKFNLSNTITQGIQPDVQLNYNWNDYLEGKDNILQWIIKQLK</sequence>
<evidence type="ECO:0000259" key="1">
    <source>
        <dbReference type="SMART" id="SM00245"/>
    </source>
</evidence>
<name>A0A2T6C1B4_9FLAO</name>
<dbReference type="Proteomes" id="UP000244090">
    <property type="component" value="Unassembled WGS sequence"/>
</dbReference>